<proteinExistence type="predicted"/>
<organism evidence="1 2">
    <name type="scientific">Streptomyces apricus</name>
    <dbReference type="NCBI Taxonomy" id="1828112"/>
    <lineage>
        <taxon>Bacteria</taxon>
        <taxon>Bacillati</taxon>
        <taxon>Actinomycetota</taxon>
        <taxon>Actinomycetes</taxon>
        <taxon>Kitasatosporales</taxon>
        <taxon>Streptomycetaceae</taxon>
        <taxon>Streptomyces</taxon>
    </lineage>
</organism>
<sequence length="142" mass="15348">MSSTFKYRLGSFGSLGGLAADLTAEHRAPGAGEEPGLRVHRDVWLTLPCGTHWRDAAWLSFGLSAHSADLASAHPGGLVVEVRALAFPLAHFRSEVAALAMDGWVRREFTLPDRGLRAVPDSGNGAWRFEWGSHADPFSDKP</sequence>
<evidence type="ECO:0000313" key="2">
    <source>
        <dbReference type="Proteomes" id="UP000324965"/>
    </source>
</evidence>
<keyword evidence="2" id="KW-1185">Reference proteome</keyword>
<evidence type="ECO:0000313" key="1">
    <source>
        <dbReference type="EMBL" id="KAA0935589.1"/>
    </source>
</evidence>
<dbReference type="OrthoDB" id="4191074at2"/>
<name>A0A5B0B4D7_9ACTN</name>
<dbReference type="EMBL" id="VDFC01000040">
    <property type="protein sequence ID" value="KAA0935589.1"/>
    <property type="molecule type" value="Genomic_DNA"/>
</dbReference>
<dbReference type="Proteomes" id="UP000324965">
    <property type="component" value="Unassembled WGS sequence"/>
</dbReference>
<accession>A0A5B0B4D7</accession>
<dbReference type="RefSeq" id="WP_149511980.1">
    <property type="nucleotide sequence ID" value="NZ_VDFC01000040.1"/>
</dbReference>
<comment type="caution">
    <text evidence="1">The sequence shown here is derived from an EMBL/GenBank/DDBJ whole genome shotgun (WGS) entry which is preliminary data.</text>
</comment>
<protein>
    <submittedName>
        <fullName evidence="1">Uncharacterized protein</fullName>
    </submittedName>
</protein>
<gene>
    <name evidence="1" type="ORF">FGF04_16155</name>
</gene>
<reference evidence="1 2" key="1">
    <citation type="submission" date="2019-05" db="EMBL/GenBank/DDBJ databases">
        <authorList>
            <person name="Hariharan J."/>
            <person name="Choudoir M.J."/>
            <person name="Diebold P."/>
            <person name="Panke-Buisse K."/>
            <person name="Buckley D.H."/>
        </authorList>
    </citation>
    <scope>NUCLEOTIDE SEQUENCE [LARGE SCALE GENOMIC DNA]</scope>
    <source>
        <strain evidence="1 2">SUN51</strain>
    </source>
</reference>
<dbReference type="AlphaFoldDB" id="A0A5B0B4D7"/>